<evidence type="ECO:0000256" key="2">
    <source>
        <dbReference type="ARBA" id="ARBA00010699"/>
    </source>
</evidence>
<dbReference type="CDD" id="cd08704">
    <property type="entry name" value="Met_tRNA_FMT_C"/>
    <property type="match status" value="1"/>
</dbReference>
<accession>A0ABP3DY30</accession>
<dbReference type="PANTHER" id="PTHR11138:SF5">
    <property type="entry name" value="METHIONYL-TRNA FORMYLTRANSFERASE, MITOCHONDRIAL"/>
    <property type="match status" value="1"/>
</dbReference>
<feature type="domain" description="Formyl transferase N-terminal" evidence="9">
    <location>
        <begin position="12"/>
        <end position="187"/>
    </location>
</feature>
<dbReference type="NCBIfam" id="TIGR00460">
    <property type="entry name" value="fmt"/>
    <property type="match status" value="1"/>
</dbReference>
<dbReference type="Pfam" id="PF00551">
    <property type="entry name" value="Formyl_trans_N"/>
    <property type="match status" value="1"/>
</dbReference>
<keyword evidence="6 8" id="KW-0648">Protein biosynthesis</keyword>
<evidence type="ECO:0000259" key="9">
    <source>
        <dbReference type="Pfam" id="PF00551"/>
    </source>
</evidence>
<feature type="domain" description="Formyl transferase C-terminal" evidence="10">
    <location>
        <begin position="214"/>
        <end position="310"/>
    </location>
</feature>
<proteinExistence type="inferred from homology"/>
<dbReference type="InterPro" id="IPR041711">
    <property type="entry name" value="Met-tRNA-FMT_N"/>
</dbReference>
<comment type="caution">
    <text evidence="11">The sequence shown here is derived from an EMBL/GenBank/DDBJ whole genome shotgun (WGS) entry which is preliminary data.</text>
</comment>
<organism evidence="11 12">
    <name type="scientific">Rhodanobacter caeni</name>
    <dbReference type="NCBI Taxonomy" id="657654"/>
    <lineage>
        <taxon>Bacteria</taxon>
        <taxon>Pseudomonadati</taxon>
        <taxon>Pseudomonadota</taxon>
        <taxon>Gammaproteobacteria</taxon>
        <taxon>Lysobacterales</taxon>
        <taxon>Rhodanobacteraceae</taxon>
        <taxon>Rhodanobacter</taxon>
    </lineage>
</organism>
<dbReference type="SUPFAM" id="SSF53328">
    <property type="entry name" value="Formyltransferase"/>
    <property type="match status" value="1"/>
</dbReference>
<evidence type="ECO:0000313" key="11">
    <source>
        <dbReference type="EMBL" id="GAA0246603.1"/>
    </source>
</evidence>
<dbReference type="SUPFAM" id="SSF50486">
    <property type="entry name" value="FMT C-terminal domain-like"/>
    <property type="match status" value="1"/>
</dbReference>
<dbReference type="Proteomes" id="UP001500657">
    <property type="component" value="Unassembled WGS sequence"/>
</dbReference>
<evidence type="ECO:0000256" key="1">
    <source>
        <dbReference type="ARBA" id="ARBA00002606"/>
    </source>
</evidence>
<dbReference type="InterPro" id="IPR005794">
    <property type="entry name" value="Fmt"/>
</dbReference>
<comment type="catalytic activity">
    <reaction evidence="7 8">
        <text>L-methionyl-tRNA(fMet) + (6R)-10-formyltetrahydrofolate = N-formyl-L-methionyl-tRNA(fMet) + (6S)-5,6,7,8-tetrahydrofolate + H(+)</text>
        <dbReference type="Rhea" id="RHEA:24380"/>
        <dbReference type="Rhea" id="RHEA-COMP:9952"/>
        <dbReference type="Rhea" id="RHEA-COMP:9953"/>
        <dbReference type="ChEBI" id="CHEBI:15378"/>
        <dbReference type="ChEBI" id="CHEBI:57453"/>
        <dbReference type="ChEBI" id="CHEBI:78530"/>
        <dbReference type="ChEBI" id="CHEBI:78844"/>
        <dbReference type="ChEBI" id="CHEBI:195366"/>
        <dbReference type="EC" id="2.1.2.9"/>
    </reaction>
</comment>
<dbReference type="InterPro" id="IPR002376">
    <property type="entry name" value="Formyl_transf_N"/>
</dbReference>
<dbReference type="InterPro" id="IPR036477">
    <property type="entry name" value="Formyl_transf_N_sf"/>
</dbReference>
<dbReference type="InterPro" id="IPR037022">
    <property type="entry name" value="Formyl_trans_C_sf"/>
</dbReference>
<evidence type="ECO:0000259" key="10">
    <source>
        <dbReference type="Pfam" id="PF02911"/>
    </source>
</evidence>
<dbReference type="CDD" id="cd08646">
    <property type="entry name" value="FMT_core_Met-tRNA-FMT_N"/>
    <property type="match status" value="1"/>
</dbReference>
<dbReference type="PANTHER" id="PTHR11138">
    <property type="entry name" value="METHIONYL-TRNA FORMYLTRANSFERASE"/>
    <property type="match status" value="1"/>
</dbReference>
<protein>
    <recommendedName>
        <fullName evidence="4 8">Methionyl-tRNA formyltransferase</fullName>
        <ecNumber evidence="3 8">2.1.2.9</ecNumber>
    </recommendedName>
</protein>
<dbReference type="InterPro" id="IPR011034">
    <property type="entry name" value="Formyl_transferase-like_C_sf"/>
</dbReference>
<gene>
    <name evidence="8 11" type="primary">fmt</name>
    <name evidence="11" type="ORF">GCM10009126_10220</name>
</gene>
<evidence type="ECO:0000256" key="4">
    <source>
        <dbReference type="ARBA" id="ARBA00016014"/>
    </source>
</evidence>
<comment type="function">
    <text evidence="1 8">Attaches a formyl group to the free amino group of methionyl-tRNA(fMet). The formyl group appears to play a dual role in the initiator identity of N-formylmethionyl-tRNA by promoting its recognition by IF2 and preventing the misappropriation of this tRNA by the elongation apparatus.</text>
</comment>
<name>A0ABP3DY30_9GAMM</name>
<feature type="binding site" evidence="8">
    <location>
        <begin position="119"/>
        <end position="122"/>
    </location>
    <ligand>
        <name>(6S)-5,6,7,8-tetrahydrofolate</name>
        <dbReference type="ChEBI" id="CHEBI:57453"/>
    </ligand>
</feature>
<dbReference type="Gene3D" id="3.40.50.170">
    <property type="entry name" value="Formyl transferase, N-terminal domain"/>
    <property type="match status" value="1"/>
</dbReference>
<sequence length="324" mass="34303">MNSAGLSNPGLRVVFAGTPEFAVPCLEACRASGAEVVAVYTQPDRPAGRGRKLTPSPVKQAALAAGIAVHQPESLKSADAQQALAELKPDLLVVVAYGLILPRKVLAIPRFGCWNVHASLLPRWRGAAPIQRAILAGDAESGVDLMQMEAGLDTGPVLLERRTPITREDTGGSLHDRLSVLGAEVLADGLRRLLAGDMPSAVPQADDGVTYAHKLDKAEAKLDFRRPAIELERQVRAFDPWPVAEGEIADEHLRIWAALAIDTPHQATPGSVIAASRDGIDVACGQGALRVLAVQRAGGKRIGAADYLNARPHLLPPRHPDGSV</sequence>
<evidence type="ECO:0000256" key="3">
    <source>
        <dbReference type="ARBA" id="ARBA00012261"/>
    </source>
</evidence>
<evidence type="ECO:0000256" key="7">
    <source>
        <dbReference type="ARBA" id="ARBA00048558"/>
    </source>
</evidence>
<evidence type="ECO:0000313" key="12">
    <source>
        <dbReference type="Proteomes" id="UP001500657"/>
    </source>
</evidence>
<evidence type="ECO:0000256" key="6">
    <source>
        <dbReference type="ARBA" id="ARBA00022917"/>
    </source>
</evidence>
<dbReference type="HAMAP" id="MF_00182">
    <property type="entry name" value="Formyl_trans"/>
    <property type="match status" value="1"/>
</dbReference>
<keyword evidence="5 8" id="KW-0808">Transferase</keyword>
<evidence type="ECO:0000256" key="8">
    <source>
        <dbReference type="HAMAP-Rule" id="MF_00182"/>
    </source>
</evidence>
<comment type="similarity">
    <text evidence="2 8">Belongs to the Fmt family.</text>
</comment>
<evidence type="ECO:0000256" key="5">
    <source>
        <dbReference type="ARBA" id="ARBA00022679"/>
    </source>
</evidence>
<dbReference type="Gene3D" id="3.10.25.10">
    <property type="entry name" value="Formyl transferase, C-terminal domain"/>
    <property type="match status" value="1"/>
</dbReference>
<dbReference type="InterPro" id="IPR005793">
    <property type="entry name" value="Formyl_trans_C"/>
</dbReference>
<keyword evidence="12" id="KW-1185">Reference proteome</keyword>
<dbReference type="InterPro" id="IPR044135">
    <property type="entry name" value="Met-tRNA-FMT_C"/>
</dbReference>
<dbReference type="Pfam" id="PF02911">
    <property type="entry name" value="Formyl_trans_C"/>
    <property type="match status" value="1"/>
</dbReference>
<dbReference type="EC" id="2.1.2.9" evidence="3 8"/>
<reference evidence="12" key="1">
    <citation type="journal article" date="2019" name="Int. J. Syst. Evol. Microbiol.">
        <title>The Global Catalogue of Microorganisms (GCM) 10K type strain sequencing project: providing services to taxonomists for standard genome sequencing and annotation.</title>
        <authorList>
            <consortium name="The Broad Institute Genomics Platform"/>
            <consortium name="The Broad Institute Genome Sequencing Center for Infectious Disease"/>
            <person name="Wu L."/>
            <person name="Ma J."/>
        </authorList>
    </citation>
    <scope>NUCLEOTIDE SEQUENCE [LARGE SCALE GENOMIC DNA]</scope>
    <source>
        <strain evidence="12">JCM 16242</strain>
    </source>
</reference>
<dbReference type="EMBL" id="BAAAFO010000002">
    <property type="protein sequence ID" value="GAA0246603.1"/>
    <property type="molecule type" value="Genomic_DNA"/>
</dbReference>